<dbReference type="PRINTS" id="PR00039">
    <property type="entry name" value="HTHLYSR"/>
</dbReference>
<organism evidence="5 6">
    <name type="scientific">Prauserella muralis</name>
    <dbReference type="NCBI Taxonomy" id="588067"/>
    <lineage>
        <taxon>Bacteria</taxon>
        <taxon>Bacillati</taxon>
        <taxon>Actinomycetota</taxon>
        <taxon>Actinomycetes</taxon>
        <taxon>Pseudonocardiales</taxon>
        <taxon>Pseudonocardiaceae</taxon>
        <taxon>Prauserella</taxon>
    </lineage>
</organism>
<dbReference type="InterPro" id="IPR005119">
    <property type="entry name" value="LysR_subst-bd"/>
</dbReference>
<dbReference type="GO" id="GO:0003677">
    <property type="term" value="F:DNA binding"/>
    <property type="evidence" value="ECO:0007669"/>
    <property type="project" value="UniProtKB-KW"/>
</dbReference>
<dbReference type="AlphaFoldDB" id="A0A2V4B0R8"/>
<dbReference type="GO" id="GO:0003700">
    <property type="term" value="F:DNA-binding transcription factor activity"/>
    <property type="evidence" value="ECO:0007669"/>
    <property type="project" value="InterPro"/>
</dbReference>
<dbReference type="PROSITE" id="PS50931">
    <property type="entry name" value="HTH_LYSR"/>
    <property type="match status" value="1"/>
</dbReference>
<keyword evidence="2" id="KW-0805">Transcription regulation</keyword>
<dbReference type="InterPro" id="IPR050389">
    <property type="entry name" value="LysR-type_TF"/>
</dbReference>
<comment type="caution">
    <text evidence="5">The sequence shown here is derived from an EMBL/GenBank/DDBJ whole genome shotgun (WGS) entry which is preliminary data.</text>
</comment>
<dbReference type="OrthoDB" id="8717159at2"/>
<dbReference type="SUPFAM" id="SSF53850">
    <property type="entry name" value="Periplasmic binding protein-like II"/>
    <property type="match status" value="1"/>
</dbReference>
<evidence type="ECO:0000256" key="4">
    <source>
        <dbReference type="ARBA" id="ARBA00023163"/>
    </source>
</evidence>
<dbReference type="InterPro" id="IPR000847">
    <property type="entry name" value="LysR_HTH_N"/>
</dbReference>
<dbReference type="Gene3D" id="1.10.10.10">
    <property type="entry name" value="Winged helix-like DNA-binding domain superfamily/Winged helix DNA-binding domain"/>
    <property type="match status" value="1"/>
</dbReference>
<dbReference type="Pfam" id="PF03466">
    <property type="entry name" value="LysR_substrate"/>
    <property type="match status" value="1"/>
</dbReference>
<dbReference type="InterPro" id="IPR036388">
    <property type="entry name" value="WH-like_DNA-bd_sf"/>
</dbReference>
<evidence type="ECO:0000256" key="3">
    <source>
        <dbReference type="ARBA" id="ARBA00023125"/>
    </source>
</evidence>
<keyword evidence="6" id="KW-1185">Reference proteome</keyword>
<accession>A0A2V4B0R8</accession>
<evidence type="ECO:0000313" key="5">
    <source>
        <dbReference type="EMBL" id="PXY22145.1"/>
    </source>
</evidence>
<comment type="similarity">
    <text evidence="1">Belongs to the LysR transcriptional regulatory family.</text>
</comment>
<dbReference type="EMBL" id="MASW01000005">
    <property type="protein sequence ID" value="PXY22145.1"/>
    <property type="molecule type" value="Genomic_DNA"/>
</dbReference>
<name>A0A2V4B0R8_9PSEU</name>
<reference evidence="5 6" key="1">
    <citation type="submission" date="2016-07" db="EMBL/GenBank/DDBJ databases">
        <title>Draft genome sequence of Prauserella muralis DSM 45305, isolated from a mould-covered wall in an indoor environment.</title>
        <authorList>
            <person name="Ruckert C."/>
            <person name="Albersmeier A."/>
            <person name="Jiang C.-L."/>
            <person name="Jiang Y."/>
            <person name="Kalinowski J."/>
            <person name="Schneider O."/>
            <person name="Winkler A."/>
            <person name="Zotchev S.B."/>
        </authorList>
    </citation>
    <scope>NUCLEOTIDE SEQUENCE [LARGE SCALE GENOMIC DNA]</scope>
    <source>
        <strain evidence="5 6">DSM 45305</strain>
    </source>
</reference>
<dbReference type="RefSeq" id="WP_112282744.1">
    <property type="nucleotide sequence ID" value="NZ_MASW01000005.1"/>
</dbReference>
<dbReference type="Proteomes" id="UP000249915">
    <property type="component" value="Unassembled WGS sequence"/>
</dbReference>
<gene>
    <name evidence="5" type="ORF">BAY60_19800</name>
</gene>
<keyword evidence="4" id="KW-0804">Transcription</keyword>
<sequence>MGSGRGNAARRPASLASLDLNLLVFLRELLRERNVTRAAERVGVSQPTASAALARLRRHFGDELLVRSRGSFVLSPLAAQLAPQVEPVCASLERLFSTSAEFRPAESDREFTLLMADYVLVTLGEQLSREMFKTAPGIRLHAKVLQKLPADIPEALRLIDGIVSVGKAELHAPGIHSVELFRDRWVCIVDRDNPVSERLELADLERMPWVVPHHPDGGYPPSSPLGPLMARLATHPRVAVRVDSYRATPYFVAGTDRIAIMQHRLARQFRGRADLRVLECPGDPPPIVEKLWWHEERETDEGHRWLRGVVERAARPLDHRNALAARTRHAASA</sequence>
<dbReference type="Gene3D" id="3.40.190.10">
    <property type="entry name" value="Periplasmic binding protein-like II"/>
    <property type="match status" value="2"/>
</dbReference>
<evidence type="ECO:0000256" key="2">
    <source>
        <dbReference type="ARBA" id="ARBA00023015"/>
    </source>
</evidence>
<evidence type="ECO:0000313" key="6">
    <source>
        <dbReference type="Proteomes" id="UP000249915"/>
    </source>
</evidence>
<evidence type="ECO:0000256" key="1">
    <source>
        <dbReference type="ARBA" id="ARBA00009437"/>
    </source>
</evidence>
<dbReference type="InterPro" id="IPR037402">
    <property type="entry name" value="YidZ_PBP2"/>
</dbReference>
<proteinExistence type="inferred from homology"/>
<protein>
    <submittedName>
        <fullName evidence="5">LysR family transcriptional regulator</fullName>
    </submittedName>
</protein>
<dbReference type="SUPFAM" id="SSF46785">
    <property type="entry name" value="Winged helix' DNA-binding domain"/>
    <property type="match status" value="1"/>
</dbReference>
<dbReference type="PANTHER" id="PTHR30118">
    <property type="entry name" value="HTH-TYPE TRANSCRIPTIONAL REGULATOR LEUO-RELATED"/>
    <property type="match status" value="1"/>
</dbReference>
<dbReference type="Pfam" id="PF00126">
    <property type="entry name" value="HTH_1"/>
    <property type="match status" value="1"/>
</dbReference>
<keyword evidence="3" id="KW-0238">DNA-binding</keyword>
<dbReference type="InterPro" id="IPR036390">
    <property type="entry name" value="WH_DNA-bd_sf"/>
</dbReference>
<dbReference type="PANTHER" id="PTHR30118:SF15">
    <property type="entry name" value="TRANSCRIPTIONAL REGULATORY PROTEIN"/>
    <property type="match status" value="1"/>
</dbReference>
<dbReference type="CDD" id="cd08417">
    <property type="entry name" value="PBP2_Nitroaromatics_like"/>
    <property type="match status" value="1"/>
</dbReference>